<dbReference type="PANTHER" id="PTHR42714:SF6">
    <property type="entry name" value="TRANSLATION INITIATION FACTOR IF-2"/>
    <property type="match status" value="1"/>
</dbReference>
<proteinExistence type="predicted"/>
<dbReference type="InterPro" id="IPR027417">
    <property type="entry name" value="P-loop_NTPase"/>
</dbReference>
<dbReference type="Proteomes" id="UP000249239">
    <property type="component" value="Unassembled WGS sequence"/>
</dbReference>
<dbReference type="InterPro" id="IPR005225">
    <property type="entry name" value="Small_GTP-bd"/>
</dbReference>
<protein>
    <submittedName>
        <fullName evidence="4">[FeFe] hydrogenase H-cluster maturation GTPase HydF</fullName>
    </submittedName>
</protein>
<accession>A0A2W7NKI3</accession>
<dbReference type="PANTHER" id="PTHR42714">
    <property type="entry name" value="TRNA MODIFICATION GTPASE GTPBP3"/>
    <property type="match status" value="1"/>
</dbReference>
<dbReference type="Pfam" id="PF01926">
    <property type="entry name" value="MMR_HSR1"/>
    <property type="match status" value="1"/>
</dbReference>
<dbReference type="Gene3D" id="3.40.50.11410">
    <property type="match status" value="1"/>
</dbReference>
<dbReference type="GO" id="GO:0002098">
    <property type="term" value="P:tRNA wobble uridine modification"/>
    <property type="evidence" value="ECO:0007669"/>
    <property type="project" value="TreeGrafter"/>
</dbReference>
<organism evidence="4 5">
    <name type="scientific">Breznakibacter xylanolyticus</name>
    <dbReference type="NCBI Taxonomy" id="990"/>
    <lineage>
        <taxon>Bacteria</taxon>
        <taxon>Pseudomonadati</taxon>
        <taxon>Bacteroidota</taxon>
        <taxon>Bacteroidia</taxon>
        <taxon>Marinilabiliales</taxon>
        <taxon>Marinilabiliaceae</taxon>
        <taxon>Breznakibacter</taxon>
    </lineage>
</organism>
<dbReference type="InterPro" id="IPR023873">
    <property type="entry name" value="FeFe-hyd_GTPase_HydF"/>
</dbReference>
<dbReference type="AlphaFoldDB" id="A0A2W7NKI3"/>
<name>A0A2W7NKI3_9BACT</name>
<dbReference type="RefSeq" id="WP_111446846.1">
    <property type="nucleotide sequence ID" value="NZ_QKZK01000036.1"/>
</dbReference>
<dbReference type="GO" id="GO:0030488">
    <property type="term" value="P:tRNA methylation"/>
    <property type="evidence" value="ECO:0007669"/>
    <property type="project" value="TreeGrafter"/>
</dbReference>
<dbReference type="InterPro" id="IPR006073">
    <property type="entry name" value="GTP-bd"/>
</dbReference>
<evidence type="ECO:0000313" key="5">
    <source>
        <dbReference type="Proteomes" id="UP000249239"/>
    </source>
</evidence>
<dbReference type="Gene3D" id="3.40.50.11420">
    <property type="match status" value="1"/>
</dbReference>
<dbReference type="NCBIfam" id="TIGR03918">
    <property type="entry name" value="GTP_HydF"/>
    <property type="match status" value="1"/>
</dbReference>
<sequence>MPKDRHPHIGIYGRRNNGKSTLINRLAGQDVAIVSNVPGTTTDPVKKSLEITGFGPVVLVDTAGIDDHGELGLKRVNKTHHSLSLIDLAVVVIANNCFDDLEAQLIQKIKHYDIPFIVVANKSDQQPLSNHIASLCVSAGALAVVEFNQHASIDPVVSAIQKAIPEASFKNPPLLGDLIHPNDIVLLITPIDIAAPEGRMILPQVQAIRDTLDNDAVCIVLKETQVDAFLKNTAIQPAIAITDSQVFDKANQMIPPHIPLTSFSIMLARFKGDFENYKKGTPHISMLNNGDRVLILESCTHHTTCDDIGRVKIPRWMRQFTGKELDFDVVAGLDAIPRPINQYALLIQCGGCMITRKQILNRLKPAIDAGIPVTNYGMAIAWMHGIYQRAIKPFNN</sequence>
<dbReference type="CDD" id="cd00880">
    <property type="entry name" value="Era_like"/>
    <property type="match status" value="1"/>
</dbReference>
<dbReference type="NCBIfam" id="TIGR00231">
    <property type="entry name" value="small_GTP"/>
    <property type="match status" value="1"/>
</dbReference>
<feature type="domain" description="G" evidence="1">
    <location>
        <begin position="8"/>
        <end position="122"/>
    </location>
</feature>
<dbReference type="SUPFAM" id="SSF52540">
    <property type="entry name" value="P-loop containing nucleoside triphosphate hydrolases"/>
    <property type="match status" value="1"/>
</dbReference>
<dbReference type="OrthoDB" id="9255830at2"/>
<evidence type="ECO:0000259" key="2">
    <source>
        <dbReference type="Pfam" id="PF18128"/>
    </source>
</evidence>
<dbReference type="GO" id="GO:0005737">
    <property type="term" value="C:cytoplasm"/>
    <property type="evidence" value="ECO:0007669"/>
    <property type="project" value="TreeGrafter"/>
</dbReference>
<feature type="domain" description="Hydrogen maturase F tetramerization" evidence="3">
    <location>
        <begin position="277"/>
        <end position="393"/>
    </location>
</feature>
<dbReference type="InterPro" id="IPR040644">
    <property type="entry name" value="HydF_tetramer"/>
</dbReference>
<reference evidence="4 5" key="1">
    <citation type="submission" date="2018-06" db="EMBL/GenBank/DDBJ databases">
        <title>Genomic Encyclopedia of Archaeal and Bacterial Type Strains, Phase II (KMG-II): from individual species to whole genera.</title>
        <authorList>
            <person name="Goeker M."/>
        </authorList>
    </citation>
    <scope>NUCLEOTIDE SEQUENCE [LARGE SCALE GENOMIC DNA]</scope>
    <source>
        <strain evidence="4 5">DSM 6779</strain>
    </source>
</reference>
<gene>
    <name evidence="4" type="ORF">LX69_03035</name>
</gene>
<evidence type="ECO:0000313" key="4">
    <source>
        <dbReference type="EMBL" id="PZX11802.1"/>
    </source>
</evidence>
<dbReference type="Pfam" id="PF18133">
    <property type="entry name" value="HydF_tetramer"/>
    <property type="match status" value="1"/>
</dbReference>
<dbReference type="EMBL" id="QKZK01000036">
    <property type="protein sequence ID" value="PZX11802.1"/>
    <property type="molecule type" value="Genomic_DNA"/>
</dbReference>
<dbReference type="Gene3D" id="3.40.50.300">
    <property type="entry name" value="P-loop containing nucleotide triphosphate hydrolases"/>
    <property type="match status" value="1"/>
</dbReference>
<keyword evidence="5" id="KW-1185">Reference proteome</keyword>
<dbReference type="Pfam" id="PF18128">
    <property type="entry name" value="HydF_dimer"/>
    <property type="match status" value="1"/>
</dbReference>
<evidence type="ECO:0000259" key="1">
    <source>
        <dbReference type="Pfam" id="PF01926"/>
    </source>
</evidence>
<dbReference type="GO" id="GO:0005525">
    <property type="term" value="F:GTP binding"/>
    <property type="evidence" value="ECO:0007669"/>
    <property type="project" value="InterPro"/>
</dbReference>
<feature type="domain" description="Hydrogen maturase F dimerization" evidence="2">
    <location>
        <begin position="174"/>
        <end position="272"/>
    </location>
</feature>
<evidence type="ECO:0000259" key="3">
    <source>
        <dbReference type="Pfam" id="PF18133"/>
    </source>
</evidence>
<dbReference type="InterPro" id="IPR041606">
    <property type="entry name" value="HydF_dimer"/>
</dbReference>
<comment type="caution">
    <text evidence="4">The sequence shown here is derived from an EMBL/GenBank/DDBJ whole genome shotgun (WGS) entry which is preliminary data.</text>
</comment>